<dbReference type="EMBL" id="MZGV01000003">
    <property type="protein sequence ID" value="OPJ64609.1"/>
    <property type="molecule type" value="Genomic_DNA"/>
</dbReference>
<protein>
    <submittedName>
        <fullName evidence="2">Uncharacterized protein</fullName>
    </submittedName>
</protein>
<organism evidence="2 3">
    <name type="scientific">Clostridium oryzae</name>
    <dbReference type="NCBI Taxonomy" id="1450648"/>
    <lineage>
        <taxon>Bacteria</taxon>
        <taxon>Bacillati</taxon>
        <taxon>Bacillota</taxon>
        <taxon>Clostridia</taxon>
        <taxon>Eubacteriales</taxon>
        <taxon>Clostridiaceae</taxon>
        <taxon>Clostridium</taxon>
    </lineage>
</organism>
<dbReference type="Proteomes" id="UP000190080">
    <property type="component" value="Unassembled WGS sequence"/>
</dbReference>
<evidence type="ECO:0000313" key="3">
    <source>
        <dbReference type="Proteomes" id="UP000190080"/>
    </source>
</evidence>
<accession>A0A1V4IXH4</accession>
<name>A0A1V4IXH4_9CLOT</name>
<proteinExistence type="predicted"/>
<keyword evidence="1" id="KW-0472">Membrane</keyword>
<dbReference type="AlphaFoldDB" id="A0A1V4IXH4"/>
<gene>
    <name evidence="2" type="ORF">CLORY_04770</name>
</gene>
<evidence type="ECO:0000256" key="1">
    <source>
        <dbReference type="SAM" id="Phobius"/>
    </source>
</evidence>
<keyword evidence="1" id="KW-0812">Transmembrane</keyword>
<keyword evidence="1" id="KW-1133">Transmembrane helix</keyword>
<sequence>MFIWDFVADTVLGDFFMQMGNMGVELFDMPGVQSIVLFFSYLAWALGVGLL</sequence>
<feature type="transmembrane region" description="Helical" evidence="1">
    <location>
        <begin position="31"/>
        <end position="50"/>
    </location>
</feature>
<evidence type="ECO:0000313" key="2">
    <source>
        <dbReference type="EMBL" id="OPJ64609.1"/>
    </source>
</evidence>
<dbReference type="InterPro" id="IPR046108">
    <property type="entry name" value="TrbL_5"/>
</dbReference>
<keyword evidence="3" id="KW-1185">Reference proteome</keyword>
<reference evidence="2 3" key="1">
    <citation type="submission" date="2017-03" db="EMBL/GenBank/DDBJ databases">
        <title>Genome sequence of Clostridium oryzae DSM 28571.</title>
        <authorList>
            <person name="Poehlein A."/>
            <person name="Daniel R."/>
        </authorList>
    </citation>
    <scope>NUCLEOTIDE SEQUENCE [LARGE SCALE GENOMIC DNA]</scope>
    <source>
        <strain evidence="2 3">DSM 28571</strain>
    </source>
</reference>
<comment type="caution">
    <text evidence="2">The sequence shown here is derived from an EMBL/GenBank/DDBJ whole genome shotgun (WGS) entry which is preliminary data.</text>
</comment>
<dbReference type="STRING" id="1450648.CLORY_04770"/>
<dbReference type="Pfam" id="PF19511">
    <property type="entry name" value="TrbL_5"/>
    <property type="match status" value="1"/>
</dbReference>